<name>A0AAD4AER9_9GAMM</name>
<evidence type="ECO:0000313" key="2">
    <source>
        <dbReference type="Proteomes" id="UP000016487"/>
    </source>
</evidence>
<protein>
    <submittedName>
        <fullName evidence="1">Uncharacterized protein</fullName>
    </submittedName>
</protein>
<sequence>MYAFEASPKQLKRLFDHTHQALQFYYNKEKWPAIYPTLTQLAERFVLMYKHTPNALHAHLQFYVADHGYTTNLVVNQCIVICALCHANGYSSQFTEELVLACLSDHLCSTNETNRAAKAKPLTTQEQKLLKLRHQIALKMLKSAKVPSGQLQRILSRLDKYTVAITGVKHIPLYDNTTVLVCLAKRISKAITPRPKVRTFNIIQTIKSLYVNTHNQFAQSSLTALAKQFTNYPCGVMVKYKKNNAIVLAKLDKSLTLGILKNHKIVGMVKTSKQPSPYYKPIITTDKTLLYSIWFNEQVIELPQHTGNNTDTILAAVGKLGQEQYIEFKAIEKTIAPFTQLEQALRHAARQYNRQGQKATTLRHCLTMVGLDTAGLLCQRVLLETLLAEQPHPFSADIWSKYTLISKIIFVLLSKSKPESFEALLGPFTAVIYFILLNHDSQIMRLVTPPSDDFSQTPVSLACIFGFEQLNGPLLNDFVKGSFRFSKMHNAFTETEMAEKQSLSIDAKLFSAVKLITVIILTGESHLTAWQSQLLDATLEEFNWHSREELFTAILEQSPYCTIE</sequence>
<gene>
    <name evidence="1" type="ORF">PCIT_b0643</name>
</gene>
<dbReference type="AlphaFoldDB" id="A0AAD4AER9"/>
<evidence type="ECO:0000313" key="1">
    <source>
        <dbReference type="EMBL" id="KAF7764605.1"/>
    </source>
</evidence>
<comment type="caution">
    <text evidence="1">The sequence shown here is derived from an EMBL/GenBank/DDBJ whole genome shotgun (WGS) entry which is preliminary data.</text>
</comment>
<accession>A0AAD4AER9</accession>
<dbReference type="RefSeq" id="WP_010361906.1">
    <property type="nucleotide sequence ID" value="NZ_AHBZ03000027.1"/>
</dbReference>
<reference evidence="1" key="2">
    <citation type="submission" date="2015-03" db="EMBL/GenBank/DDBJ databases">
        <title>Genome sequence of Pseudoalteromonas citrea.</title>
        <authorList>
            <person name="Xie B.-B."/>
            <person name="Rong J.-C."/>
            <person name="Qin Q.-L."/>
            <person name="Zhang Y.-Z."/>
        </authorList>
    </citation>
    <scope>NUCLEOTIDE SEQUENCE</scope>
    <source>
        <strain evidence="1">DSM 8771</strain>
    </source>
</reference>
<organism evidence="1 2">
    <name type="scientific">Pseudoalteromonas citrea</name>
    <dbReference type="NCBI Taxonomy" id="43655"/>
    <lineage>
        <taxon>Bacteria</taxon>
        <taxon>Pseudomonadati</taxon>
        <taxon>Pseudomonadota</taxon>
        <taxon>Gammaproteobacteria</taxon>
        <taxon>Alteromonadales</taxon>
        <taxon>Pseudoalteromonadaceae</taxon>
        <taxon>Pseudoalteromonas</taxon>
    </lineage>
</organism>
<dbReference type="Proteomes" id="UP000016487">
    <property type="component" value="Unassembled WGS sequence"/>
</dbReference>
<proteinExistence type="predicted"/>
<dbReference type="EMBL" id="AHBZ03000027">
    <property type="protein sequence ID" value="KAF7764605.1"/>
    <property type="molecule type" value="Genomic_DNA"/>
</dbReference>
<reference evidence="1" key="1">
    <citation type="journal article" date="2012" name="J. Bacteriol.">
        <title>Genome sequences of type strains of seven species of the marine bacterium Pseudoalteromonas.</title>
        <authorList>
            <person name="Xie B.B."/>
            <person name="Shu Y.L."/>
            <person name="Qin Q.L."/>
            <person name="Rong J.C."/>
            <person name="Zhang X.Y."/>
            <person name="Chen X.L."/>
            <person name="Shi M."/>
            <person name="He H.L."/>
            <person name="Zhou B.C."/>
            <person name="Zhang Y.Z."/>
        </authorList>
    </citation>
    <scope>NUCLEOTIDE SEQUENCE</scope>
    <source>
        <strain evidence="1">DSM 8771</strain>
    </source>
</reference>